<name>A0A0V0QAV7_PSEPJ</name>
<evidence type="ECO:0000256" key="1">
    <source>
        <dbReference type="SAM" id="MobiDB-lite"/>
    </source>
</evidence>
<dbReference type="EMBL" id="LDAU01000214">
    <property type="protein sequence ID" value="KRW99328.1"/>
    <property type="molecule type" value="Genomic_DNA"/>
</dbReference>
<sequence length="316" mass="37392">MFQKNFYQNNFLFANQKNKQIQNQRNLKKIKQNNTIQPLHSSKQTKRPKKKMAKKYENLEFENCYPMEDIIAFHKLAVKQRDPKPQVSQGPNIQTLQIGNNIQNKITHHGNIIDLDITINIGNNNYVVSNSFEFFNSHTHPLESFLFPVSNQSKSQSSQKKKQPKFKQIQVQESSEAPSLRSSNSPLKKPTKRIRKPGKYYDYENYQYRYYSPKHSQTEENSLQENQNQKLKEKEKEKKNKKKSLFNTQKLSKINKQHRKYPPLQRINPNNFQQIEDYENNSTNTSQQESLNQTSQALQEEEYDEDEGTLLESQQI</sequence>
<feature type="compositionally biased region" description="Polar residues" evidence="1">
    <location>
        <begin position="267"/>
        <end position="298"/>
    </location>
</feature>
<reference evidence="2 3" key="1">
    <citation type="journal article" date="2015" name="Sci. Rep.">
        <title>Genome of the facultative scuticociliatosis pathogen Pseudocohnilembus persalinus provides insight into its virulence through horizontal gene transfer.</title>
        <authorList>
            <person name="Xiong J."/>
            <person name="Wang G."/>
            <person name="Cheng J."/>
            <person name="Tian M."/>
            <person name="Pan X."/>
            <person name="Warren A."/>
            <person name="Jiang C."/>
            <person name="Yuan D."/>
            <person name="Miao W."/>
        </authorList>
    </citation>
    <scope>NUCLEOTIDE SEQUENCE [LARGE SCALE GENOMIC DNA]</scope>
    <source>
        <strain evidence="2">36N120E</strain>
    </source>
</reference>
<feature type="compositionally biased region" description="Polar residues" evidence="1">
    <location>
        <begin position="173"/>
        <end position="186"/>
    </location>
</feature>
<feature type="compositionally biased region" description="Acidic residues" evidence="1">
    <location>
        <begin position="299"/>
        <end position="309"/>
    </location>
</feature>
<organism evidence="2 3">
    <name type="scientific">Pseudocohnilembus persalinus</name>
    <name type="common">Ciliate</name>
    <dbReference type="NCBI Taxonomy" id="266149"/>
    <lineage>
        <taxon>Eukaryota</taxon>
        <taxon>Sar</taxon>
        <taxon>Alveolata</taxon>
        <taxon>Ciliophora</taxon>
        <taxon>Intramacronucleata</taxon>
        <taxon>Oligohymenophorea</taxon>
        <taxon>Scuticociliatia</taxon>
        <taxon>Philasterida</taxon>
        <taxon>Pseudocohnilembidae</taxon>
        <taxon>Pseudocohnilembus</taxon>
    </lineage>
</organism>
<feature type="region of interest" description="Disordered" evidence="1">
    <location>
        <begin position="215"/>
        <end position="316"/>
    </location>
</feature>
<feature type="region of interest" description="Disordered" evidence="1">
    <location>
        <begin position="153"/>
        <end position="199"/>
    </location>
</feature>
<evidence type="ECO:0000313" key="2">
    <source>
        <dbReference type="EMBL" id="KRW99328.1"/>
    </source>
</evidence>
<protein>
    <submittedName>
        <fullName evidence="2">Uncharacterized protein</fullName>
    </submittedName>
</protein>
<evidence type="ECO:0000313" key="3">
    <source>
        <dbReference type="Proteomes" id="UP000054937"/>
    </source>
</evidence>
<comment type="caution">
    <text evidence="2">The sequence shown here is derived from an EMBL/GenBank/DDBJ whole genome shotgun (WGS) entry which is preliminary data.</text>
</comment>
<keyword evidence="3" id="KW-1185">Reference proteome</keyword>
<feature type="region of interest" description="Disordered" evidence="1">
    <location>
        <begin position="30"/>
        <end position="51"/>
    </location>
</feature>
<dbReference type="AlphaFoldDB" id="A0A0V0QAV7"/>
<gene>
    <name evidence="2" type="ORF">PPERSA_02440</name>
</gene>
<accession>A0A0V0QAV7</accession>
<feature type="compositionally biased region" description="Basic residues" evidence="1">
    <location>
        <begin position="189"/>
        <end position="198"/>
    </location>
</feature>
<dbReference type="Proteomes" id="UP000054937">
    <property type="component" value="Unassembled WGS sequence"/>
</dbReference>
<dbReference type="InParanoid" id="A0A0V0QAV7"/>
<proteinExistence type="predicted"/>